<evidence type="ECO:0000313" key="1">
    <source>
        <dbReference type="EMBL" id="KAK4398594.1"/>
    </source>
</evidence>
<proteinExistence type="predicted"/>
<dbReference type="Proteomes" id="UP001289374">
    <property type="component" value="Unassembled WGS sequence"/>
</dbReference>
<gene>
    <name evidence="1" type="ORF">Sango_1334900</name>
</gene>
<protein>
    <submittedName>
        <fullName evidence="1">Protein TORNADO 1</fullName>
    </submittedName>
</protein>
<name>A0AAE1WSL7_9LAMI</name>
<sequence length="126" mass="14689">MQYWLRFIVSNSKRAVQQCMLPSVTMVLTHVDKINQQSDSLQTTVSLVQRLREKFQGFIEFYPTVFTVDARSSASLGKLSHHIRKTSKTILERVPRIYQLCNDLVEILSDWTGEPQQTSDEVERVW</sequence>
<keyword evidence="2" id="KW-1185">Reference proteome</keyword>
<dbReference type="PANTHER" id="PTHR47679:SF1">
    <property type="entry name" value="PROTEIN TORNADO 1"/>
    <property type="match status" value="1"/>
</dbReference>
<evidence type="ECO:0000313" key="2">
    <source>
        <dbReference type="Proteomes" id="UP001289374"/>
    </source>
</evidence>
<comment type="caution">
    <text evidence="1">The sequence shown here is derived from an EMBL/GenBank/DDBJ whole genome shotgun (WGS) entry which is preliminary data.</text>
</comment>
<reference evidence="1" key="1">
    <citation type="submission" date="2020-06" db="EMBL/GenBank/DDBJ databases">
        <authorList>
            <person name="Li T."/>
            <person name="Hu X."/>
            <person name="Zhang T."/>
            <person name="Song X."/>
            <person name="Zhang H."/>
            <person name="Dai N."/>
            <person name="Sheng W."/>
            <person name="Hou X."/>
            <person name="Wei L."/>
        </authorList>
    </citation>
    <scope>NUCLEOTIDE SEQUENCE</scope>
    <source>
        <strain evidence="1">K16</strain>
        <tissue evidence="1">Leaf</tissue>
    </source>
</reference>
<dbReference type="AlphaFoldDB" id="A0AAE1WSL7"/>
<dbReference type="PANTHER" id="PTHR47679">
    <property type="entry name" value="PROTEIN TORNADO 1"/>
    <property type="match status" value="1"/>
</dbReference>
<reference evidence="1" key="2">
    <citation type="journal article" date="2024" name="Plant">
        <title>Genomic evolution and insights into agronomic trait innovations of Sesamum species.</title>
        <authorList>
            <person name="Miao H."/>
            <person name="Wang L."/>
            <person name="Qu L."/>
            <person name="Liu H."/>
            <person name="Sun Y."/>
            <person name="Le M."/>
            <person name="Wang Q."/>
            <person name="Wei S."/>
            <person name="Zheng Y."/>
            <person name="Lin W."/>
            <person name="Duan Y."/>
            <person name="Cao H."/>
            <person name="Xiong S."/>
            <person name="Wang X."/>
            <person name="Wei L."/>
            <person name="Li C."/>
            <person name="Ma Q."/>
            <person name="Ju M."/>
            <person name="Zhao R."/>
            <person name="Li G."/>
            <person name="Mu C."/>
            <person name="Tian Q."/>
            <person name="Mei H."/>
            <person name="Zhang T."/>
            <person name="Gao T."/>
            <person name="Zhang H."/>
        </authorList>
    </citation>
    <scope>NUCLEOTIDE SEQUENCE</scope>
    <source>
        <strain evidence="1">K16</strain>
    </source>
</reference>
<accession>A0AAE1WSL7</accession>
<dbReference type="EMBL" id="JACGWL010000007">
    <property type="protein sequence ID" value="KAK4398594.1"/>
    <property type="molecule type" value="Genomic_DNA"/>
</dbReference>
<organism evidence="1 2">
    <name type="scientific">Sesamum angolense</name>
    <dbReference type="NCBI Taxonomy" id="2727404"/>
    <lineage>
        <taxon>Eukaryota</taxon>
        <taxon>Viridiplantae</taxon>
        <taxon>Streptophyta</taxon>
        <taxon>Embryophyta</taxon>
        <taxon>Tracheophyta</taxon>
        <taxon>Spermatophyta</taxon>
        <taxon>Magnoliopsida</taxon>
        <taxon>eudicotyledons</taxon>
        <taxon>Gunneridae</taxon>
        <taxon>Pentapetalae</taxon>
        <taxon>asterids</taxon>
        <taxon>lamiids</taxon>
        <taxon>Lamiales</taxon>
        <taxon>Pedaliaceae</taxon>
        <taxon>Sesamum</taxon>
    </lineage>
</organism>